<dbReference type="NCBIfam" id="TIGR01132">
    <property type="entry name" value="pgm"/>
    <property type="match status" value="1"/>
</dbReference>
<dbReference type="InterPro" id="IPR005852">
    <property type="entry name" value="PGM_a-D-Glc-sp"/>
</dbReference>
<accession>A0A1I2Q9E7</accession>
<reference evidence="13 14" key="1">
    <citation type="submission" date="2016-10" db="EMBL/GenBank/DDBJ databases">
        <authorList>
            <person name="de Groot N.N."/>
        </authorList>
    </citation>
    <scope>NUCLEOTIDE SEQUENCE [LARGE SCALE GENOMIC DNA]</scope>
    <source>
        <strain>J11</strain>
        <strain evidence="14">PG 39</strain>
    </source>
</reference>
<gene>
    <name evidence="13" type="ORF">SAMN05660282_00326</name>
</gene>
<dbReference type="PROSITE" id="PS00710">
    <property type="entry name" value="PGM_PMM"/>
    <property type="match status" value="1"/>
</dbReference>
<dbReference type="InterPro" id="IPR005846">
    <property type="entry name" value="A-D-PHexomutase_a/b/a-III"/>
</dbReference>
<comment type="cofactor">
    <cofactor evidence="1">
        <name>Mg(2+)</name>
        <dbReference type="ChEBI" id="CHEBI:18420"/>
    </cofactor>
</comment>
<evidence type="ECO:0000256" key="7">
    <source>
        <dbReference type="RuleBase" id="RU004326"/>
    </source>
</evidence>
<name>A0A1I2Q9E7_9CORY</name>
<dbReference type="Pfam" id="PF02879">
    <property type="entry name" value="PGM_PMM_II"/>
    <property type="match status" value="1"/>
</dbReference>
<dbReference type="InterPro" id="IPR016066">
    <property type="entry name" value="A-D-PHexomutase_CS"/>
</dbReference>
<evidence type="ECO:0000259" key="12">
    <source>
        <dbReference type="Pfam" id="PF02880"/>
    </source>
</evidence>
<evidence type="ECO:0000256" key="4">
    <source>
        <dbReference type="ARBA" id="ARBA00022723"/>
    </source>
</evidence>
<feature type="region of interest" description="Disordered" evidence="8">
    <location>
        <begin position="28"/>
        <end position="47"/>
    </location>
</feature>
<feature type="region of interest" description="Disordered" evidence="8">
    <location>
        <begin position="136"/>
        <end position="160"/>
    </location>
</feature>
<dbReference type="RefSeq" id="WP_092283804.1">
    <property type="nucleotide sequence ID" value="NZ_FOPJ01000002.1"/>
</dbReference>
<keyword evidence="6" id="KW-0413">Isomerase</keyword>
<keyword evidence="4 7" id="KW-0479">Metal-binding</keyword>
<evidence type="ECO:0000256" key="1">
    <source>
        <dbReference type="ARBA" id="ARBA00001946"/>
    </source>
</evidence>
<dbReference type="Pfam" id="PF02880">
    <property type="entry name" value="PGM_PMM_III"/>
    <property type="match status" value="1"/>
</dbReference>
<dbReference type="InterPro" id="IPR016055">
    <property type="entry name" value="A-D-PHexomutase_a/b/a-I/II/III"/>
</dbReference>
<dbReference type="InterPro" id="IPR036900">
    <property type="entry name" value="A-D-PHexomutase_C_sf"/>
</dbReference>
<dbReference type="EMBL" id="FOPJ01000002">
    <property type="protein sequence ID" value="SFG24550.1"/>
    <property type="molecule type" value="Genomic_DNA"/>
</dbReference>
<evidence type="ECO:0000256" key="5">
    <source>
        <dbReference type="ARBA" id="ARBA00022842"/>
    </source>
</evidence>
<dbReference type="GO" id="GO:0006166">
    <property type="term" value="P:purine ribonucleoside salvage"/>
    <property type="evidence" value="ECO:0007669"/>
    <property type="project" value="TreeGrafter"/>
</dbReference>
<comment type="similarity">
    <text evidence="2 7">Belongs to the phosphohexose mutase family.</text>
</comment>
<evidence type="ECO:0000259" key="10">
    <source>
        <dbReference type="Pfam" id="PF02878"/>
    </source>
</evidence>
<dbReference type="SUPFAM" id="SSF55957">
    <property type="entry name" value="Phosphoglucomutase, C-terminal domain"/>
    <property type="match status" value="1"/>
</dbReference>
<evidence type="ECO:0000259" key="9">
    <source>
        <dbReference type="Pfam" id="PF00408"/>
    </source>
</evidence>
<dbReference type="Gene3D" id="3.40.120.10">
    <property type="entry name" value="Alpha-D-Glucose-1,6-Bisphosphate, subunit A, domain 3"/>
    <property type="match status" value="3"/>
</dbReference>
<keyword evidence="5 7" id="KW-0460">Magnesium</keyword>
<sequence>MAHERAGQVALPEDLIDIAELVTAYYTRTPDPQDPDQQVTFGTSGHRGSSLDNAFNKAHILATTQAIVDYRHQEKIGGPIFIGRDPHALSEPAMISAMEVLIANDITVLVDDRGRYTPTPAVSQAILSHNATLEGGVTGTDPKRADGIVITPSHNPPRDGGFKYNPPSGGPADTDATDWIAQRANDYLRKNLEGVKRTPVEGVLDKKAQRYDFMGTYVKDLPNVLNLDAIRESGLRIGADPMGGASVDYWGAIAEAHNLNLTVVNPLVDPTWRFMTLDTDGKIRMDCSSPNSMASLVHNRDKYDIATGNDADADRHGIVTPDAGLMNPNHYLAVAIEYLFSHRDWPEHTAVGKTLVSSSMIDRVVASLGKKLVEVPVGFKWFVPGLIDGSIGFGGEESAGASFLRFDGSVWSTDKDGLILDLLAAEITAVTGKTPSQRYAELAEEFGAPAYARTDAEANREQKAILKKLSPDQVTADTLAGEPITAKLTKAPGNDAAIGGLKVCTESSWFAARPSGTEDKYKIYAESFKGEEHLKKVQAEAKDLVTEVLGK</sequence>
<dbReference type="GO" id="GO:0004614">
    <property type="term" value="F:phosphoglucomutase activity"/>
    <property type="evidence" value="ECO:0007669"/>
    <property type="project" value="InterPro"/>
</dbReference>
<keyword evidence="14" id="KW-1185">Reference proteome</keyword>
<evidence type="ECO:0000259" key="11">
    <source>
        <dbReference type="Pfam" id="PF02879"/>
    </source>
</evidence>
<keyword evidence="3" id="KW-0597">Phosphoprotein</keyword>
<evidence type="ECO:0000256" key="3">
    <source>
        <dbReference type="ARBA" id="ARBA00022553"/>
    </source>
</evidence>
<feature type="domain" description="Alpha-D-phosphohexomutase alpha/beta/alpha" evidence="12">
    <location>
        <begin position="327"/>
        <end position="445"/>
    </location>
</feature>
<evidence type="ECO:0000256" key="8">
    <source>
        <dbReference type="SAM" id="MobiDB-lite"/>
    </source>
</evidence>
<dbReference type="SUPFAM" id="SSF53738">
    <property type="entry name" value="Phosphoglucomutase, first 3 domains"/>
    <property type="match status" value="3"/>
</dbReference>
<dbReference type="CDD" id="cd05801">
    <property type="entry name" value="PGM_like3"/>
    <property type="match status" value="1"/>
</dbReference>
<dbReference type="STRING" id="185761.SAMN05660282_00326"/>
<evidence type="ECO:0000256" key="6">
    <source>
        <dbReference type="ARBA" id="ARBA00023235"/>
    </source>
</evidence>
<dbReference type="Pfam" id="PF00408">
    <property type="entry name" value="PGM_PMM_IV"/>
    <property type="match status" value="1"/>
</dbReference>
<feature type="compositionally biased region" description="Polar residues" evidence="8">
    <location>
        <begin position="35"/>
        <end position="47"/>
    </location>
</feature>
<dbReference type="Pfam" id="PF02878">
    <property type="entry name" value="PGM_PMM_I"/>
    <property type="match status" value="1"/>
</dbReference>
<dbReference type="InterPro" id="IPR005845">
    <property type="entry name" value="A-D-PHexomutase_a/b/a-II"/>
</dbReference>
<evidence type="ECO:0000256" key="2">
    <source>
        <dbReference type="ARBA" id="ARBA00010231"/>
    </source>
</evidence>
<dbReference type="OrthoDB" id="9806956at2"/>
<proteinExistence type="inferred from homology"/>
<evidence type="ECO:0000313" key="13">
    <source>
        <dbReference type="EMBL" id="SFG24550.1"/>
    </source>
</evidence>
<feature type="domain" description="Alpha-D-phosphohexomutase alpha/beta/alpha" evidence="10">
    <location>
        <begin position="40"/>
        <end position="186"/>
    </location>
</feature>
<organism evidence="13 14">
    <name type="scientific">Corynebacterium spheniscorum</name>
    <dbReference type="NCBI Taxonomy" id="185761"/>
    <lineage>
        <taxon>Bacteria</taxon>
        <taxon>Bacillati</taxon>
        <taxon>Actinomycetota</taxon>
        <taxon>Actinomycetes</taxon>
        <taxon>Mycobacteriales</taxon>
        <taxon>Corynebacteriaceae</taxon>
        <taxon>Corynebacterium</taxon>
    </lineage>
</organism>
<dbReference type="GO" id="GO:0000287">
    <property type="term" value="F:magnesium ion binding"/>
    <property type="evidence" value="ECO:0007669"/>
    <property type="project" value="InterPro"/>
</dbReference>
<dbReference type="PANTHER" id="PTHR45745">
    <property type="entry name" value="PHOSPHOMANNOMUTASE 45A"/>
    <property type="match status" value="1"/>
</dbReference>
<dbReference type="InterPro" id="IPR005844">
    <property type="entry name" value="A-D-PHexomutase_a/b/a-I"/>
</dbReference>
<dbReference type="GO" id="GO:0008973">
    <property type="term" value="F:phosphopentomutase activity"/>
    <property type="evidence" value="ECO:0007669"/>
    <property type="project" value="TreeGrafter"/>
</dbReference>
<dbReference type="InterPro" id="IPR005843">
    <property type="entry name" value="A-D-PHexomutase_C"/>
</dbReference>
<dbReference type="GO" id="GO:0005975">
    <property type="term" value="P:carbohydrate metabolic process"/>
    <property type="evidence" value="ECO:0007669"/>
    <property type="project" value="InterPro"/>
</dbReference>
<feature type="domain" description="Alpha-D-phosphohexomutase C-terminal" evidence="9">
    <location>
        <begin position="497"/>
        <end position="542"/>
    </location>
</feature>
<evidence type="ECO:0000313" key="14">
    <source>
        <dbReference type="Proteomes" id="UP000199065"/>
    </source>
</evidence>
<dbReference type="AlphaFoldDB" id="A0A1I2Q9E7"/>
<dbReference type="PANTHER" id="PTHR45745:SF1">
    <property type="entry name" value="PHOSPHOGLUCOMUTASE 2B-RELATED"/>
    <property type="match status" value="1"/>
</dbReference>
<dbReference type="Proteomes" id="UP000199065">
    <property type="component" value="Unassembled WGS sequence"/>
</dbReference>
<protein>
    <submittedName>
        <fullName evidence="13">Phosphoglucomutase</fullName>
    </submittedName>
</protein>
<feature type="domain" description="Alpha-D-phosphohexomutase alpha/beta/alpha" evidence="11">
    <location>
        <begin position="216"/>
        <end position="321"/>
    </location>
</feature>
<dbReference type="Gene3D" id="3.30.310.50">
    <property type="entry name" value="Alpha-D-phosphohexomutase, C-terminal domain"/>
    <property type="match status" value="1"/>
</dbReference>